<organism evidence="3 4">
    <name type="scientific">Melanomma pulvis-pyrius CBS 109.77</name>
    <dbReference type="NCBI Taxonomy" id="1314802"/>
    <lineage>
        <taxon>Eukaryota</taxon>
        <taxon>Fungi</taxon>
        <taxon>Dikarya</taxon>
        <taxon>Ascomycota</taxon>
        <taxon>Pezizomycotina</taxon>
        <taxon>Dothideomycetes</taxon>
        <taxon>Pleosporomycetidae</taxon>
        <taxon>Pleosporales</taxon>
        <taxon>Melanommataceae</taxon>
        <taxon>Melanomma</taxon>
    </lineage>
</organism>
<protein>
    <submittedName>
        <fullName evidence="3">Beta-lactamase/transpeptidase-like protein</fullName>
    </submittedName>
</protein>
<dbReference type="PANTHER" id="PTHR46825:SF9">
    <property type="entry name" value="BETA-LACTAMASE-RELATED DOMAIN-CONTAINING PROTEIN"/>
    <property type="match status" value="1"/>
</dbReference>
<dbReference type="AlphaFoldDB" id="A0A6A6X4P2"/>
<comment type="similarity">
    <text evidence="1">Belongs to the peptidase S12 family.</text>
</comment>
<dbReference type="InterPro" id="IPR012338">
    <property type="entry name" value="Beta-lactam/transpept-like"/>
</dbReference>
<dbReference type="Gene3D" id="3.40.710.10">
    <property type="entry name" value="DD-peptidase/beta-lactamase superfamily"/>
    <property type="match status" value="1"/>
</dbReference>
<dbReference type="Pfam" id="PF00144">
    <property type="entry name" value="Beta-lactamase"/>
    <property type="match status" value="1"/>
</dbReference>
<dbReference type="PANTHER" id="PTHR46825">
    <property type="entry name" value="D-ALANYL-D-ALANINE-CARBOXYPEPTIDASE/ENDOPEPTIDASE AMPH"/>
    <property type="match status" value="1"/>
</dbReference>
<sequence>MRAIIDRLQALSPAITNILSTSGTVGESIGVLNHGEVIYTKGFGYRDIDRRLPMNEETVVSLFSLTKAMAASAVSVLVSEGTTTFDTPLVEIIPDFRHHDPTIQSETTLRDLLTHRVGWAQYNAIWMQDQGRLYLDKNQSLITAATLPVTAGFREKFQYNN</sequence>
<dbReference type="InterPro" id="IPR050491">
    <property type="entry name" value="AmpC-like"/>
</dbReference>
<gene>
    <name evidence="3" type="ORF">K505DRAFT_363967</name>
</gene>
<keyword evidence="4" id="KW-1185">Reference proteome</keyword>
<reference evidence="3" key="1">
    <citation type="journal article" date="2020" name="Stud. Mycol.">
        <title>101 Dothideomycetes genomes: a test case for predicting lifestyles and emergence of pathogens.</title>
        <authorList>
            <person name="Haridas S."/>
            <person name="Albert R."/>
            <person name="Binder M."/>
            <person name="Bloem J."/>
            <person name="Labutti K."/>
            <person name="Salamov A."/>
            <person name="Andreopoulos B."/>
            <person name="Baker S."/>
            <person name="Barry K."/>
            <person name="Bills G."/>
            <person name="Bluhm B."/>
            <person name="Cannon C."/>
            <person name="Castanera R."/>
            <person name="Culley D."/>
            <person name="Daum C."/>
            <person name="Ezra D."/>
            <person name="Gonzalez J."/>
            <person name="Henrissat B."/>
            <person name="Kuo A."/>
            <person name="Liang C."/>
            <person name="Lipzen A."/>
            <person name="Lutzoni F."/>
            <person name="Magnuson J."/>
            <person name="Mondo S."/>
            <person name="Nolan M."/>
            <person name="Ohm R."/>
            <person name="Pangilinan J."/>
            <person name="Park H.-J."/>
            <person name="Ramirez L."/>
            <person name="Alfaro M."/>
            <person name="Sun H."/>
            <person name="Tritt A."/>
            <person name="Yoshinaga Y."/>
            <person name="Zwiers L.-H."/>
            <person name="Turgeon B."/>
            <person name="Goodwin S."/>
            <person name="Spatafora J."/>
            <person name="Crous P."/>
            <person name="Grigoriev I."/>
        </authorList>
    </citation>
    <scope>NUCLEOTIDE SEQUENCE</scope>
    <source>
        <strain evidence="3">CBS 109.77</strain>
    </source>
</reference>
<dbReference type="InterPro" id="IPR001466">
    <property type="entry name" value="Beta-lactam-related"/>
</dbReference>
<evidence type="ECO:0000256" key="1">
    <source>
        <dbReference type="ARBA" id="ARBA00038215"/>
    </source>
</evidence>
<evidence type="ECO:0000313" key="3">
    <source>
        <dbReference type="EMBL" id="KAF2791292.1"/>
    </source>
</evidence>
<feature type="domain" description="Beta-lactamase-related" evidence="2">
    <location>
        <begin position="20"/>
        <end position="161"/>
    </location>
</feature>
<name>A0A6A6X4P2_9PLEO</name>
<evidence type="ECO:0000259" key="2">
    <source>
        <dbReference type="Pfam" id="PF00144"/>
    </source>
</evidence>
<dbReference type="Proteomes" id="UP000799757">
    <property type="component" value="Unassembled WGS sequence"/>
</dbReference>
<accession>A0A6A6X4P2</accession>
<dbReference type="OrthoDB" id="5946976at2759"/>
<evidence type="ECO:0000313" key="4">
    <source>
        <dbReference type="Proteomes" id="UP000799757"/>
    </source>
</evidence>
<dbReference type="EMBL" id="MU002027">
    <property type="protein sequence ID" value="KAF2791292.1"/>
    <property type="molecule type" value="Genomic_DNA"/>
</dbReference>
<dbReference type="SUPFAM" id="SSF56601">
    <property type="entry name" value="beta-lactamase/transpeptidase-like"/>
    <property type="match status" value="1"/>
</dbReference>
<proteinExistence type="inferred from homology"/>